<accession>A0A1V6C512</accession>
<dbReference type="PROSITE" id="PS00198">
    <property type="entry name" value="4FE4S_FER_1"/>
    <property type="match status" value="1"/>
</dbReference>
<evidence type="ECO:0000313" key="5">
    <source>
        <dbReference type="EMBL" id="OQB71955.1"/>
    </source>
</evidence>
<dbReference type="GO" id="GO:0046872">
    <property type="term" value="F:metal ion binding"/>
    <property type="evidence" value="ECO:0007669"/>
    <property type="project" value="UniProtKB-KW"/>
</dbReference>
<comment type="caution">
    <text evidence="5">The sequence shown here is derived from an EMBL/GenBank/DDBJ whole genome shotgun (WGS) entry which is preliminary data.</text>
</comment>
<dbReference type="PANTHER" id="PTHR42827">
    <property type="entry name" value="IRON-SULFUR CLUSTER-BINDING PROTEIN-RELATED"/>
    <property type="match status" value="1"/>
</dbReference>
<dbReference type="EMBL" id="MWDQ01000146">
    <property type="protein sequence ID" value="OQB71955.1"/>
    <property type="molecule type" value="Genomic_DNA"/>
</dbReference>
<sequence>MKISKEKIREQGYRLGLDLIGFASIERFKDAPENMHPAGIFPEAKTVIVVGKRILRGGWRGIEEGTNWISYTYFDYHGLLNTFFIPEPLYQLACFIEDYGYEAVPYYPGVPETHMSVKPLRKGQPSPDVNLAIRIAATCAGLGEIGWSKVFLTKKFGPRQRIHAIITDMEIEPDELVKPGTICIKCMRCVEGCPSKAIPHIKENKKIQIKIENNQYEWADIHFGRCTLSYHGGDSRISPFIHKDFPGWNIDASKQDFSEEAAYKFCWTLSTGRWRKTNEFPSGYIIEGHAMLQKWGEGGSYGICGSRGCMRSCFDYLEQRKNVEQTFKTGKFIKRKRWILPYKVSRK</sequence>
<keyword evidence="1" id="KW-0479">Metal-binding</keyword>
<evidence type="ECO:0000256" key="1">
    <source>
        <dbReference type="ARBA" id="ARBA00022723"/>
    </source>
</evidence>
<dbReference type="AlphaFoldDB" id="A0A1V6C512"/>
<evidence type="ECO:0000256" key="3">
    <source>
        <dbReference type="ARBA" id="ARBA00023014"/>
    </source>
</evidence>
<protein>
    <submittedName>
        <fullName evidence="5">Epoxyqueuosine reductase</fullName>
    </submittedName>
</protein>
<dbReference type="SUPFAM" id="SSF54862">
    <property type="entry name" value="4Fe-4S ferredoxins"/>
    <property type="match status" value="1"/>
</dbReference>
<organism evidence="5">
    <name type="scientific">candidate division TA06 bacterium ADurb.Bin131</name>
    <dbReference type="NCBI Taxonomy" id="1852827"/>
    <lineage>
        <taxon>Bacteria</taxon>
        <taxon>Bacteria division TA06</taxon>
    </lineage>
</organism>
<dbReference type="Proteomes" id="UP000485562">
    <property type="component" value="Unassembled WGS sequence"/>
</dbReference>
<dbReference type="PROSITE" id="PS51379">
    <property type="entry name" value="4FE4S_FER_2"/>
    <property type="match status" value="1"/>
</dbReference>
<keyword evidence="3" id="KW-0411">Iron-sulfur</keyword>
<dbReference type="PANTHER" id="PTHR42827:SF1">
    <property type="entry name" value="IRON-SULFUR CLUSTER-BINDING PROTEIN"/>
    <property type="match status" value="1"/>
</dbReference>
<gene>
    <name evidence="5" type="primary">queG_5</name>
    <name evidence="5" type="ORF">BWX89_01515</name>
</gene>
<dbReference type="InterPro" id="IPR017896">
    <property type="entry name" value="4Fe4S_Fe-S-bd"/>
</dbReference>
<proteinExistence type="predicted"/>
<keyword evidence="2" id="KW-0408">Iron</keyword>
<name>A0A1V6C512_UNCT6</name>
<dbReference type="GO" id="GO:0051536">
    <property type="term" value="F:iron-sulfur cluster binding"/>
    <property type="evidence" value="ECO:0007669"/>
    <property type="project" value="UniProtKB-KW"/>
</dbReference>
<feature type="domain" description="4Fe-4S ferredoxin-type" evidence="4">
    <location>
        <begin position="173"/>
        <end position="204"/>
    </location>
</feature>
<dbReference type="InterPro" id="IPR017900">
    <property type="entry name" value="4Fe4S_Fe_S_CS"/>
</dbReference>
<evidence type="ECO:0000256" key="2">
    <source>
        <dbReference type="ARBA" id="ARBA00023004"/>
    </source>
</evidence>
<reference evidence="5" key="1">
    <citation type="submission" date="2017-02" db="EMBL/GenBank/DDBJ databases">
        <title>Delving into the versatile metabolic prowess of the omnipresent phylum Bacteroidetes.</title>
        <authorList>
            <person name="Nobu M.K."/>
            <person name="Mei R."/>
            <person name="Narihiro T."/>
            <person name="Kuroda K."/>
            <person name="Liu W.-T."/>
        </authorList>
    </citation>
    <scope>NUCLEOTIDE SEQUENCE</scope>
    <source>
        <strain evidence="5">ADurb.Bin131</strain>
    </source>
</reference>
<evidence type="ECO:0000259" key="4">
    <source>
        <dbReference type="PROSITE" id="PS51379"/>
    </source>
</evidence>